<dbReference type="GO" id="GO:0005524">
    <property type="term" value="F:ATP binding"/>
    <property type="evidence" value="ECO:0007669"/>
    <property type="project" value="UniProtKB-KW"/>
</dbReference>
<dbReference type="Pfam" id="PF00501">
    <property type="entry name" value="AMP-binding"/>
    <property type="match status" value="1"/>
</dbReference>
<dbReference type="InterPro" id="IPR020845">
    <property type="entry name" value="AMP-binding_CS"/>
</dbReference>
<evidence type="ECO:0000256" key="2">
    <source>
        <dbReference type="ARBA" id="ARBA00004930"/>
    </source>
</evidence>
<proteinExistence type="evidence at transcript level"/>
<evidence type="ECO:0000256" key="3">
    <source>
        <dbReference type="ARBA" id="ARBA00006432"/>
    </source>
</evidence>
<keyword evidence="5 15" id="KW-0436">Ligase</keyword>
<dbReference type="GO" id="GO:0106286">
    <property type="term" value="F:(E)-caffeate-CoA ligase activity"/>
    <property type="evidence" value="ECO:0007669"/>
    <property type="project" value="UniProtKB-ARBA"/>
</dbReference>
<feature type="transmembrane region" description="Helical" evidence="12">
    <location>
        <begin position="236"/>
        <end position="257"/>
    </location>
</feature>
<dbReference type="GO" id="GO:0016207">
    <property type="term" value="F:4-coumarate-CoA ligase activity"/>
    <property type="evidence" value="ECO:0007669"/>
    <property type="project" value="UniProtKB-EC"/>
</dbReference>
<dbReference type="Pfam" id="PF13193">
    <property type="entry name" value="AMP-binding_C"/>
    <property type="match status" value="1"/>
</dbReference>
<dbReference type="PANTHER" id="PTHR24096:SF406">
    <property type="entry name" value="4-COUMARATE--COA LIGASE 2"/>
    <property type="match status" value="1"/>
</dbReference>
<dbReference type="GO" id="GO:0050563">
    <property type="term" value="F:trans-feruloyl-CoA synthase activity"/>
    <property type="evidence" value="ECO:0007669"/>
    <property type="project" value="UniProtKB-ARBA"/>
</dbReference>
<comment type="similarity">
    <text evidence="3">Belongs to the ATP-dependent AMP-binding enzyme family.</text>
</comment>
<evidence type="ECO:0000313" key="15">
    <source>
        <dbReference type="EMBL" id="AAP68990.1"/>
    </source>
</evidence>
<evidence type="ECO:0000256" key="9">
    <source>
        <dbReference type="ARBA" id="ARBA00034219"/>
    </source>
</evidence>
<dbReference type="AlphaFoldDB" id="Q67G18"/>
<dbReference type="FunFam" id="3.30.300.30:FF:000007">
    <property type="entry name" value="4-coumarate--CoA ligase 2"/>
    <property type="match status" value="1"/>
</dbReference>
<dbReference type="Gene3D" id="3.40.50.12780">
    <property type="entry name" value="N-terminal domain of ligase-like"/>
    <property type="match status" value="1"/>
</dbReference>
<comment type="catalytic activity">
    <reaction evidence="9">
        <text>(E)-4-coumarate + ATP + H(+) = (E)-4-coumaroyl-AMP + diphosphate</text>
        <dbReference type="Rhea" id="RHEA:72419"/>
        <dbReference type="ChEBI" id="CHEBI:12876"/>
        <dbReference type="ChEBI" id="CHEBI:15378"/>
        <dbReference type="ChEBI" id="CHEBI:30616"/>
        <dbReference type="ChEBI" id="CHEBI:33019"/>
        <dbReference type="ChEBI" id="CHEBI:192348"/>
    </reaction>
    <physiologicalReaction direction="left-to-right" evidence="9">
        <dbReference type="Rhea" id="RHEA:72420"/>
    </physiologicalReaction>
</comment>
<dbReference type="InterPro" id="IPR025110">
    <property type="entry name" value="AMP-bd_C"/>
</dbReference>
<comment type="pathway">
    <text evidence="2">Phytoalexin biosynthesis; 3,4',5-trihydroxystilbene biosynthesis; 3,4',5-trihydroxystilbene from trans-4-coumarate: step 1/2.</text>
</comment>
<evidence type="ECO:0000256" key="11">
    <source>
        <dbReference type="ARBA" id="ARBA00034252"/>
    </source>
</evidence>
<keyword evidence="12" id="KW-0472">Membrane</keyword>
<comment type="catalytic activity">
    <reaction evidence="11">
        <text>(E)-4-coumarate + ATP + CoA = (E)-4-coumaroyl-CoA + AMP + diphosphate</text>
        <dbReference type="Rhea" id="RHEA:19641"/>
        <dbReference type="ChEBI" id="CHEBI:12876"/>
        <dbReference type="ChEBI" id="CHEBI:30616"/>
        <dbReference type="ChEBI" id="CHEBI:33019"/>
        <dbReference type="ChEBI" id="CHEBI:57287"/>
        <dbReference type="ChEBI" id="CHEBI:85008"/>
        <dbReference type="ChEBI" id="CHEBI:456215"/>
        <dbReference type="EC" id="6.2.1.12"/>
    </reaction>
    <physiologicalReaction direction="left-to-right" evidence="11">
        <dbReference type="Rhea" id="RHEA:19642"/>
    </physiologicalReaction>
</comment>
<dbReference type="CDD" id="cd05904">
    <property type="entry name" value="4CL"/>
    <property type="match status" value="1"/>
</dbReference>
<dbReference type="SUPFAM" id="SSF56801">
    <property type="entry name" value="Acetyl-CoA synthetase-like"/>
    <property type="match status" value="1"/>
</dbReference>
<dbReference type="SMR" id="Q67G18"/>
<dbReference type="PANTHER" id="PTHR24096">
    <property type="entry name" value="LONG-CHAIN-FATTY-ACID--COA LIGASE"/>
    <property type="match status" value="1"/>
</dbReference>
<dbReference type="InterPro" id="IPR000873">
    <property type="entry name" value="AMP-dep_synth/lig_dom"/>
</dbReference>
<protein>
    <recommendedName>
        <fullName evidence="4">4-coumarate--CoA ligase</fullName>
        <ecNumber evidence="4">6.2.1.12</ecNumber>
    </recommendedName>
</protein>
<evidence type="ECO:0000256" key="8">
    <source>
        <dbReference type="ARBA" id="ARBA00023051"/>
    </source>
</evidence>
<keyword evidence="12" id="KW-1133">Transmembrane helix</keyword>
<keyword evidence="7" id="KW-0067">ATP-binding</keyword>
<dbReference type="EC" id="6.2.1.12" evidence="4"/>
<evidence type="ECO:0000256" key="10">
    <source>
        <dbReference type="ARBA" id="ARBA00034223"/>
    </source>
</evidence>
<evidence type="ECO:0000256" key="1">
    <source>
        <dbReference type="ARBA" id="ARBA00001946"/>
    </source>
</evidence>
<dbReference type="FunFam" id="3.40.50.12780:FF:000003">
    <property type="entry name" value="Long-chain-fatty-acid--CoA ligase FadD"/>
    <property type="match status" value="1"/>
</dbReference>
<sequence>MELKQESEHIFRSKLPDINIPTHLPLHTYCFQNLSTHRARPYLINAATGDTFTHAGFELTARRVAAGLHNLGIRKSDVVTLLLHNSPEFAFAFLGASFIGAISTTANPLYTASEIALQARISRPKLIVTHACHVEKVKHYAAEAGAKIATIDPPPSPEIIHFAELRRSDEKLLTPIEIHADDTVALPFSSGTTGLPKGVMLSHKNLVACVSQQVDGENPAVHIDREDRMLCVLPLFHVYSMISVMLCCLRVGAAVVIMPKFEISELMELIEKYRVTIAPFVPPILLAIAKSPAAAKFDFSSVRRVVCGAAPMDRELELALKAKLPNAVIGQGYGMTEAGVLSMSLGFAKRPLKFKAGSCGTVIRNARMKIVDPSSAASLPRNETGEICIKGDAVMKGYYNDPEATRRTIDEEGWLHTGDLGFVDDDEEVYIVDRLKELIKYKGFHIAPAELEALLVAHPSISEAAVVPMADEAAGEVPVAFVVRANAAYITELQIKRYIANQVAPYKRINRVFFTDTIPKAPTGKILRKDLRARL</sequence>
<keyword evidence="12" id="KW-0812">Transmembrane</keyword>
<evidence type="ECO:0000256" key="6">
    <source>
        <dbReference type="ARBA" id="ARBA00022741"/>
    </source>
</evidence>
<keyword evidence="8" id="KW-0587">Phenylpropanoid metabolism</keyword>
<keyword evidence="6" id="KW-0547">Nucleotide-binding</keyword>
<comment type="catalytic activity">
    <reaction evidence="10">
        <text>(E)-4-coumaroyl-AMP + CoA = (E)-4-coumaroyl-CoA + AMP + H(+)</text>
        <dbReference type="Rhea" id="RHEA:72423"/>
        <dbReference type="ChEBI" id="CHEBI:15378"/>
        <dbReference type="ChEBI" id="CHEBI:57287"/>
        <dbReference type="ChEBI" id="CHEBI:85008"/>
        <dbReference type="ChEBI" id="CHEBI:192348"/>
        <dbReference type="ChEBI" id="CHEBI:456215"/>
    </reaction>
    <physiologicalReaction direction="left-to-right" evidence="10">
        <dbReference type="Rhea" id="RHEA:72424"/>
    </physiologicalReaction>
</comment>
<dbReference type="InterPro" id="IPR045851">
    <property type="entry name" value="AMP-bd_C_sf"/>
</dbReference>
<accession>Q67G18</accession>
<evidence type="ECO:0000256" key="4">
    <source>
        <dbReference type="ARBA" id="ARBA00012959"/>
    </source>
</evidence>
<dbReference type="UniPathway" id="UPA00372">
    <property type="reaction ID" value="UER00547"/>
</dbReference>
<name>Q67G18_SALMI</name>
<evidence type="ECO:0000256" key="12">
    <source>
        <dbReference type="SAM" id="Phobius"/>
    </source>
</evidence>
<dbReference type="PROSITE" id="PS00455">
    <property type="entry name" value="AMP_BINDING"/>
    <property type="match status" value="1"/>
</dbReference>
<feature type="domain" description="AMP-binding enzyme C-terminal" evidence="14">
    <location>
        <begin position="450"/>
        <end position="525"/>
    </location>
</feature>
<comment type="cofactor">
    <cofactor evidence="1">
        <name>Mg(2+)</name>
        <dbReference type="ChEBI" id="CHEBI:18420"/>
    </cofactor>
</comment>
<dbReference type="InterPro" id="IPR042099">
    <property type="entry name" value="ANL_N_sf"/>
</dbReference>
<evidence type="ECO:0000259" key="14">
    <source>
        <dbReference type="Pfam" id="PF13193"/>
    </source>
</evidence>
<evidence type="ECO:0000259" key="13">
    <source>
        <dbReference type="Pfam" id="PF00501"/>
    </source>
</evidence>
<evidence type="ECO:0000256" key="5">
    <source>
        <dbReference type="ARBA" id="ARBA00022598"/>
    </source>
</evidence>
<evidence type="ECO:0000256" key="7">
    <source>
        <dbReference type="ARBA" id="ARBA00022840"/>
    </source>
</evidence>
<dbReference type="GO" id="GO:0009698">
    <property type="term" value="P:phenylpropanoid metabolic process"/>
    <property type="evidence" value="ECO:0007669"/>
    <property type="project" value="UniProtKB-KW"/>
</dbReference>
<dbReference type="Gene3D" id="3.30.300.30">
    <property type="match status" value="1"/>
</dbReference>
<dbReference type="EMBL" id="AY237163">
    <property type="protein sequence ID" value="AAP68990.1"/>
    <property type="molecule type" value="mRNA"/>
</dbReference>
<feature type="domain" description="AMP-dependent synthetase/ligase" evidence="13">
    <location>
        <begin position="34"/>
        <end position="399"/>
    </location>
</feature>
<reference evidence="15" key="1">
    <citation type="journal article" date="2006" name="J. Integr. Plant Biol.">
        <title>Two Divergent Members of 4-Coumarate: Coenzyme A Ligase from Salvia miltiorrhiza Bunge: cDNA Cloning and Functional Study.</title>
        <authorList>
            <person name="Zhao S.J."/>
            <person name="Hu Z.B."/>
            <person name="Liu D."/>
            <person name="Leung F.C.C."/>
        </authorList>
    </citation>
    <scope>NUCLEOTIDE SEQUENCE</scope>
</reference>
<organism evidence="15">
    <name type="scientific">Salvia miltiorrhiza</name>
    <name type="common">Chinese sage</name>
    <dbReference type="NCBI Taxonomy" id="226208"/>
    <lineage>
        <taxon>Eukaryota</taxon>
        <taxon>Viridiplantae</taxon>
        <taxon>Streptophyta</taxon>
        <taxon>Embryophyta</taxon>
        <taxon>Tracheophyta</taxon>
        <taxon>Spermatophyta</taxon>
        <taxon>Magnoliopsida</taxon>
        <taxon>eudicotyledons</taxon>
        <taxon>Gunneridae</taxon>
        <taxon>Pentapetalae</taxon>
        <taxon>asterids</taxon>
        <taxon>lamiids</taxon>
        <taxon>Lamiales</taxon>
        <taxon>Lamiaceae</taxon>
        <taxon>Nepetoideae</taxon>
        <taxon>Mentheae</taxon>
        <taxon>Salviinae</taxon>
        <taxon>Salvia</taxon>
        <taxon>Salvia incertae sedis</taxon>
    </lineage>
</organism>